<dbReference type="InterPro" id="IPR020103">
    <property type="entry name" value="PsdUridine_synth_cat_dom_sf"/>
</dbReference>
<dbReference type="EMBL" id="FOFU01000001">
    <property type="protein sequence ID" value="SEP83831.1"/>
    <property type="molecule type" value="Genomic_DNA"/>
</dbReference>
<dbReference type="Pfam" id="PF00849">
    <property type="entry name" value="PseudoU_synth_2"/>
    <property type="match status" value="1"/>
</dbReference>
<gene>
    <name evidence="3" type="ORF">SAMN04487977_101573</name>
</gene>
<proteinExistence type="inferred from homology"/>
<organism evidence="3 4">
    <name type="scientific">Treponema bryantii</name>
    <dbReference type="NCBI Taxonomy" id="163"/>
    <lineage>
        <taxon>Bacteria</taxon>
        <taxon>Pseudomonadati</taxon>
        <taxon>Spirochaetota</taxon>
        <taxon>Spirochaetia</taxon>
        <taxon>Spirochaetales</taxon>
        <taxon>Treponemataceae</taxon>
        <taxon>Treponema</taxon>
    </lineage>
</organism>
<evidence type="ECO:0000256" key="1">
    <source>
        <dbReference type="ARBA" id="ARBA00010876"/>
    </source>
</evidence>
<dbReference type="Gene3D" id="3.30.2350.10">
    <property type="entry name" value="Pseudouridine synthase"/>
    <property type="match status" value="1"/>
</dbReference>
<reference evidence="3 4" key="1">
    <citation type="submission" date="2016-10" db="EMBL/GenBank/DDBJ databases">
        <authorList>
            <person name="de Groot N.N."/>
        </authorList>
    </citation>
    <scope>NUCLEOTIDE SEQUENCE [LARGE SCALE GENOMIC DNA]</scope>
    <source>
        <strain evidence="3 4">B25</strain>
    </source>
</reference>
<name>A0A1H9B544_9SPIR</name>
<dbReference type="SUPFAM" id="SSF55120">
    <property type="entry name" value="Pseudouridine synthase"/>
    <property type="match status" value="1"/>
</dbReference>
<evidence type="ECO:0000259" key="2">
    <source>
        <dbReference type="Pfam" id="PF00849"/>
    </source>
</evidence>
<evidence type="ECO:0000313" key="4">
    <source>
        <dbReference type="Proteomes" id="UP000182360"/>
    </source>
</evidence>
<dbReference type="InterPro" id="IPR050188">
    <property type="entry name" value="RluA_PseudoU_synthase"/>
</dbReference>
<dbReference type="GO" id="GO:0003723">
    <property type="term" value="F:RNA binding"/>
    <property type="evidence" value="ECO:0007669"/>
    <property type="project" value="InterPro"/>
</dbReference>
<comment type="similarity">
    <text evidence="1">Belongs to the pseudouridine synthase RluA family.</text>
</comment>
<dbReference type="RefSeq" id="WP_074640692.1">
    <property type="nucleotide sequence ID" value="NZ_FOFU01000001.1"/>
</dbReference>
<dbReference type="PANTHER" id="PTHR21600:SF87">
    <property type="entry name" value="RNA PSEUDOURIDYLATE SYNTHASE DOMAIN-CONTAINING PROTEIN 1"/>
    <property type="match status" value="1"/>
</dbReference>
<dbReference type="OrthoDB" id="128480at2"/>
<dbReference type="Proteomes" id="UP000182360">
    <property type="component" value="Unassembled WGS sequence"/>
</dbReference>
<dbReference type="AlphaFoldDB" id="A0A1H9B544"/>
<evidence type="ECO:0000313" key="3">
    <source>
        <dbReference type="EMBL" id="SEP83831.1"/>
    </source>
</evidence>
<dbReference type="InterPro" id="IPR006145">
    <property type="entry name" value="PsdUridine_synth_RsuA/RluA"/>
</dbReference>
<dbReference type="GO" id="GO:0140098">
    <property type="term" value="F:catalytic activity, acting on RNA"/>
    <property type="evidence" value="ECO:0007669"/>
    <property type="project" value="UniProtKB-ARBA"/>
</dbReference>
<accession>A0A1H9B544</accession>
<dbReference type="PANTHER" id="PTHR21600">
    <property type="entry name" value="MITOCHONDRIAL RNA PSEUDOURIDINE SYNTHASE"/>
    <property type="match status" value="1"/>
</dbReference>
<dbReference type="GO" id="GO:0009982">
    <property type="term" value="F:pseudouridine synthase activity"/>
    <property type="evidence" value="ECO:0007669"/>
    <property type="project" value="InterPro"/>
</dbReference>
<dbReference type="GO" id="GO:0000455">
    <property type="term" value="P:enzyme-directed rRNA pseudouridine synthesis"/>
    <property type="evidence" value="ECO:0007669"/>
    <property type="project" value="TreeGrafter"/>
</dbReference>
<keyword evidence="4" id="KW-1185">Reference proteome</keyword>
<protein>
    <submittedName>
        <fullName evidence="3">23S rRNA pseudouridine1911/1915/1917 synthase</fullName>
    </submittedName>
</protein>
<sequence length="244" mass="27239">MNIEIIHKPTAEKPFLIIYKPKGLPSAPLNSEDTQNALSQAIAMFPEIKTVCGKKAIEYGLLHRLDTATNGLMVIAASQECYDFLISEQQAGRFIKTYSAECDIIKDNAERLGGFPPDIPSEKTDTSESLITATSYFRPYGEGRKEVRPVTEKSGKAALSKLGKSKLYTTKIEISKLSDTRARAICEITEGYRHQVRCHLAWAGYPVIGDQLYNSDKKKAENLLFSATKISFEYPRGDLNCYKI</sequence>
<feature type="domain" description="Pseudouridine synthase RsuA/RluA-like" evidence="2">
    <location>
        <begin position="15"/>
        <end position="201"/>
    </location>
</feature>